<evidence type="ECO:0000313" key="3">
    <source>
        <dbReference type="Proteomes" id="UP001202248"/>
    </source>
</evidence>
<dbReference type="RefSeq" id="WP_240830647.1">
    <property type="nucleotide sequence ID" value="NZ_JAKWBL010000002.1"/>
</dbReference>
<dbReference type="SUPFAM" id="SSF53649">
    <property type="entry name" value="Alkaline phosphatase-like"/>
    <property type="match status" value="1"/>
</dbReference>
<dbReference type="Gene3D" id="3.40.720.10">
    <property type="entry name" value="Alkaline Phosphatase, subunit A"/>
    <property type="match status" value="1"/>
</dbReference>
<reference evidence="2 3" key="1">
    <citation type="submission" date="2022-02" db="EMBL/GenBank/DDBJ databases">
        <authorList>
            <person name="Min J."/>
        </authorList>
    </citation>
    <scope>NUCLEOTIDE SEQUENCE [LARGE SCALE GENOMIC DNA]</scope>
    <source>
        <strain evidence="2 3">GR10-1</strain>
    </source>
</reference>
<proteinExistence type="predicted"/>
<feature type="domain" description="N-sulphoglucosamine sulphohydrolase C-terminal" evidence="1">
    <location>
        <begin position="21"/>
        <end position="72"/>
    </location>
</feature>
<dbReference type="InterPro" id="IPR017850">
    <property type="entry name" value="Alkaline_phosphatase_core_sf"/>
</dbReference>
<dbReference type="Proteomes" id="UP001202248">
    <property type="component" value="Unassembled WGS sequence"/>
</dbReference>
<accession>A0ABS9SL27</accession>
<evidence type="ECO:0000313" key="2">
    <source>
        <dbReference type="EMBL" id="MCH5598986.1"/>
    </source>
</evidence>
<protein>
    <submittedName>
        <fullName evidence="2">DUF4976 domain-containing protein</fullName>
    </submittedName>
</protein>
<dbReference type="InterPro" id="IPR032506">
    <property type="entry name" value="SGSH_C"/>
</dbReference>
<sequence length="93" mass="11044">MMNPNKKDSYWNGWVDKAKTDTHDQKLIDRIVNHPAIEFYDIKKDPYELNNLAGDPKYKSLIKEYSSKLRMWMKQQGDTGASMDINYKKKNKE</sequence>
<name>A0ABS9SL27_9BACT</name>
<gene>
    <name evidence="2" type="ORF">MKP09_14265</name>
</gene>
<keyword evidence="3" id="KW-1185">Reference proteome</keyword>
<organism evidence="2 3">
    <name type="scientific">Niabella ginsengisoli</name>
    <dbReference type="NCBI Taxonomy" id="522298"/>
    <lineage>
        <taxon>Bacteria</taxon>
        <taxon>Pseudomonadati</taxon>
        <taxon>Bacteroidota</taxon>
        <taxon>Chitinophagia</taxon>
        <taxon>Chitinophagales</taxon>
        <taxon>Chitinophagaceae</taxon>
        <taxon>Niabella</taxon>
    </lineage>
</organism>
<comment type="caution">
    <text evidence="2">The sequence shown here is derived from an EMBL/GenBank/DDBJ whole genome shotgun (WGS) entry which is preliminary data.</text>
</comment>
<dbReference type="EMBL" id="JAKWBL010000002">
    <property type="protein sequence ID" value="MCH5598986.1"/>
    <property type="molecule type" value="Genomic_DNA"/>
</dbReference>
<dbReference type="Pfam" id="PF16347">
    <property type="entry name" value="SGSH_C"/>
    <property type="match status" value="1"/>
</dbReference>
<evidence type="ECO:0000259" key="1">
    <source>
        <dbReference type="Pfam" id="PF16347"/>
    </source>
</evidence>